<evidence type="ECO:0000313" key="4">
    <source>
        <dbReference type="Proteomes" id="UP000276603"/>
    </source>
</evidence>
<keyword evidence="1" id="KW-0472">Membrane</keyword>
<keyword evidence="1" id="KW-0812">Transmembrane</keyword>
<dbReference type="AlphaFoldDB" id="A0A3B0BYG2"/>
<keyword evidence="4" id="KW-1185">Reference proteome</keyword>
<evidence type="ECO:0000313" key="3">
    <source>
        <dbReference type="EMBL" id="RKN78583.1"/>
    </source>
</evidence>
<comment type="caution">
    <text evidence="3">The sequence shown here is derived from an EMBL/GenBank/DDBJ whole genome shotgun (WGS) entry which is preliminary data.</text>
</comment>
<feature type="signal peptide" evidence="2">
    <location>
        <begin position="1"/>
        <end position="22"/>
    </location>
</feature>
<reference evidence="3 4" key="1">
    <citation type="submission" date="2018-10" db="EMBL/GenBank/DDBJ databases">
        <title>Ulvibacterium marinum gen. nov., sp. nov., a novel marine bacterium of the family Flavobacteriaceae, isolated from a culture of the green alga Ulva prolifera.</title>
        <authorList>
            <person name="Zhang Z."/>
        </authorList>
    </citation>
    <scope>NUCLEOTIDE SEQUENCE [LARGE SCALE GENOMIC DNA]</scope>
    <source>
        <strain evidence="3 4">CCMM003</strain>
    </source>
</reference>
<organism evidence="3 4">
    <name type="scientific">Ulvibacterium marinum</name>
    <dbReference type="NCBI Taxonomy" id="2419782"/>
    <lineage>
        <taxon>Bacteria</taxon>
        <taxon>Pseudomonadati</taxon>
        <taxon>Bacteroidota</taxon>
        <taxon>Flavobacteriia</taxon>
        <taxon>Flavobacteriales</taxon>
        <taxon>Flavobacteriaceae</taxon>
        <taxon>Ulvibacterium</taxon>
    </lineage>
</organism>
<keyword evidence="1" id="KW-1133">Transmembrane helix</keyword>
<dbReference type="EMBL" id="RBCJ01000004">
    <property type="protein sequence ID" value="RKN78583.1"/>
    <property type="molecule type" value="Genomic_DNA"/>
</dbReference>
<dbReference type="OrthoDB" id="1431070at2"/>
<dbReference type="Proteomes" id="UP000276603">
    <property type="component" value="Unassembled WGS sequence"/>
</dbReference>
<name>A0A3B0BYG2_9FLAO</name>
<proteinExistence type="predicted"/>
<sequence>MKTFRLLLCLFILSICATNLSAQEITVFPGMWGDKFYQDKEPLTWKEIDAIMKENQASALHWQKSKKNMVGALIAGTANFGSAIWLLSNLDDNEPLTGPLIATAGTGIISSIFFHSAMKNKKMAILEYNDSLGKKTSLFLAPTSNEYGIGLALKF</sequence>
<gene>
    <name evidence="3" type="ORF">D7Z94_20460</name>
</gene>
<dbReference type="RefSeq" id="WP_120713490.1">
    <property type="nucleotide sequence ID" value="NZ_RBCJ01000004.1"/>
</dbReference>
<protein>
    <submittedName>
        <fullName evidence="3">Uncharacterized protein</fullName>
    </submittedName>
</protein>
<evidence type="ECO:0000256" key="2">
    <source>
        <dbReference type="SAM" id="SignalP"/>
    </source>
</evidence>
<feature type="chain" id="PRO_5017295641" evidence="2">
    <location>
        <begin position="23"/>
        <end position="155"/>
    </location>
</feature>
<feature type="transmembrane region" description="Helical" evidence="1">
    <location>
        <begin position="96"/>
        <end position="114"/>
    </location>
</feature>
<evidence type="ECO:0000256" key="1">
    <source>
        <dbReference type="SAM" id="Phobius"/>
    </source>
</evidence>
<keyword evidence="2" id="KW-0732">Signal</keyword>
<accession>A0A3B0BYG2</accession>